<sequence length="72" mass="8143">MSGVVAHVKLQQLDHFDAGVVINKSAFDQLARASEWAGFMREQLASDSERAAFMREQVQPSRPEAEAWRQLL</sequence>
<evidence type="ECO:0000313" key="2">
    <source>
        <dbReference type="Proteomes" id="UP000485058"/>
    </source>
</evidence>
<protein>
    <submittedName>
        <fullName evidence="1">Uncharacterized protein</fullName>
    </submittedName>
</protein>
<accession>A0A699YZY3</accession>
<keyword evidence="2" id="KW-1185">Reference proteome</keyword>
<name>A0A699YZY3_HAELA</name>
<comment type="caution">
    <text evidence="1">The sequence shown here is derived from an EMBL/GenBank/DDBJ whole genome shotgun (WGS) entry which is preliminary data.</text>
</comment>
<evidence type="ECO:0000313" key="1">
    <source>
        <dbReference type="EMBL" id="GFH12314.1"/>
    </source>
</evidence>
<dbReference type="Proteomes" id="UP000485058">
    <property type="component" value="Unassembled WGS sequence"/>
</dbReference>
<dbReference type="EMBL" id="BLLF01000490">
    <property type="protein sequence ID" value="GFH12314.1"/>
    <property type="molecule type" value="Genomic_DNA"/>
</dbReference>
<gene>
    <name evidence="1" type="ORF">HaLaN_07971</name>
</gene>
<organism evidence="1 2">
    <name type="scientific">Haematococcus lacustris</name>
    <name type="common">Green alga</name>
    <name type="synonym">Haematococcus pluvialis</name>
    <dbReference type="NCBI Taxonomy" id="44745"/>
    <lineage>
        <taxon>Eukaryota</taxon>
        <taxon>Viridiplantae</taxon>
        <taxon>Chlorophyta</taxon>
        <taxon>core chlorophytes</taxon>
        <taxon>Chlorophyceae</taxon>
        <taxon>CS clade</taxon>
        <taxon>Chlamydomonadales</taxon>
        <taxon>Haematococcaceae</taxon>
        <taxon>Haematococcus</taxon>
    </lineage>
</organism>
<reference evidence="1 2" key="1">
    <citation type="submission" date="2020-02" db="EMBL/GenBank/DDBJ databases">
        <title>Draft genome sequence of Haematococcus lacustris strain NIES-144.</title>
        <authorList>
            <person name="Morimoto D."/>
            <person name="Nakagawa S."/>
            <person name="Yoshida T."/>
            <person name="Sawayama S."/>
        </authorList>
    </citation>
    <scope>NUCLEOTIDE SEQUENCE [LARGE SCALE GENOMIC DNA]</scope>
    <source>
        <strain evidence="1 2">NIES-144</strain>
    </source>
</reference>
<proteinExistence type="predicted"/>
<dbReference type="AlphaFoldDB" id="A0A699YZY3"/>